<gene>
    <name evidence="1" type="ORF">RFI_37138</name>
</gene>
<organism evidence="1 2">
    <name type="scientific">Reticulomyxa filosa</name>
    <dbReference type="NCBI Taxonomy" id="46433"/>
    <lineage>
        <taxon>Eukaryota</taxon>
        <taxon>Sar</taxon>
        <taxon>Rhizaria</taxon>
        <taxon>Retaria</taxon>
        <taxon>Foraminifera</taxon>
        <taxon>Monothalamids</taxon>
        <taxon>Reticulomyxidae</taxon>
        <taxon>Reticulomyxa</taxon>
    </lineage>
</organism>
<dbReference type="SUPFAM" id="SSF117281">
    <property type="entry name" value="Kelch motif"/>
    <property type="match status" value="1"/>
</dbReference>
<dbReference type="Proteomes" id="UP000023152">
    <property type="component" value="Unassembled WGS sequence"/>
</dbReference>
<dbReference type="Gene3D" id="2.120.10.80">
    <property type="entry name" value="Kelch-type beta propeller"/>
    <property type="match status" value="1"/>
</dbReference>
<evidence type="ECO:0008006" key="3">
    <source>
        <dbReference type="Google" id="ProtNLM"/>
    </source>
</evidence>
<feature type="non-terminal residue" evidence="1">
    <location>
        <position position="1"/>
    </location>
</feature>
<keyword evidence="2" id="KW-1185">Reference proteome</keyword>
<dbReference type="Pfam" id="PF01344">
    <property type="entry name" value="Kelch_1"/>
    <property type="match status" value="1"/>
</dbReference>
<evidence type="ECO:0000313" key="2">
    <source>
        <dbReference type="Proteomes" id="UP000023152"/>
    </source>
</evidence>
<dbReference type="EMBL" id="ASPP01041381">
    <property type="protein sequence ID" value="ETO00309.1"/>
    <property type="molecule type" value="Genomic_DNA"/>
</dbReference>
<dbReference type="InterPro" id="IPR015915">
    <property type="entry name" value="Kelch-typ_b-propeller"/>
</dbReference>
<dbReference type="AlphaFoldDB" id="X6LFG9"/>
<name>X6LFG9_RETFI</name>
<reference evidence="1 2" key="1">
    <citation type="journal article" date="2013" name="Curr. Biol.">
        <title>The Genome of the Foraminiferan Reticulomyxa filosa.</title>
        <authorList>
            <person name="Glockner G."/>
            <person name="Hulsmann N."/>
            <person name="Schleicher M."/>
            <person name="Noegel A.A."/>
            <person name="Eichinger L."/>
            <person name="Gallinger C."/>
            <person name="Pawlowski J."/>
            <person name="Sierra R."/>
            <person name="Euteneuer U."/>
            <person name="Pillet L."/>
            <person name="Moustafa A."/>
            <person name="Platzer M."/>
            <person name="Groth M."/>
            <person name="Szafranski K."/>
            <person name="Schliwa M."/>
        </authorList>
    </citation>
    <scope>NUCLEOTIDE SEQUENCE [LARGE SCALE GENOMIC DNA]</scope>
</reference>
<accession>X6LFG9</accession>
<protein>
    <recommendedName>
        <fullName evidence="3">Kelch motif family protein</fullName>
    </recommendedName>
</protein>
<dbReference type="OrthoDB" id="432528at2759"/>
<feature type="non-terminal residue" evidence="1">
    <location>
        <position position="165"/>
    </location>
</feature>
<proteinExistence type="predicted"/>
<evidence type="ECO:0000313" key="1">
    <source>
        <dbReference type="EMBL" id="ETO00309.1"/>
    </source>
</evidence>
<sequence length="165" mass="19562">NTGLLIKYDEQNKTFNYEKLPFYYSLKDFRSYSFVYCNDCIFIFGGLNIVSSCRSKNVYMYSMKDKIWSQCNFILPKERSATFALLDNNNMNVHIIGGKNAQNKIQKTHFRINTFELFGKSQLYKMANANAQEIVRLRKEIEKMQLERPYVIPMERTDDRKGQNE</sequence>
<dbReference type="InterPro" id="IPR006652">
    <property type="entry name" value="Kelch_1"/>
</dbReference>
<comment type="caution">
    <text evidence="1">The sequence shown here is derived from an EMBL/GenBank/DDBJ whole genome shotgun (WGS) entry which is preliminary data.</text>
</comment>